<evidence type="ECO:0000313" key="1">
    <source>
        <dbReference type="EMBL" id="KAI0089545.1"/>
    </source>
</evidence>
<accession>A0ACB8U6G2</accession>
<comment type="caution">
    <text evidence="1">The sequence shown here is derived from an EMBL/GenBank/DDBJ whole genome shotgun (WGS) entry which is preliminary data.</text>
</comment>
<keyword evidence="2" id="KW-1185">Reference proteome</keyword>
<proteinExistence type="predicted"/>
<name>A0ACB8U6G2_9APHY</name>
<gene>
    <name evidence="1" type="ORF">BDY19DRAFT_109444</name>
</gene>
<reference evidence="1" key="1">
    <citation type="journal article" date="2021" name="Environ. Microbiol.">
        <title>Gene family expansions and transcriptome signatures uncover fungal adaptations to wood decay.</title>
        <authorList>
            <person name="Hage H."/>
            <person name="Miyauchi S."/>
            <person name="Viragh M."/>
            <person name="Drula E."/>
            <person name="Min B."/>
            <person name="Chaduli D."/>
            <person name="Navarro D."/>
            <person name="Favel A."/>
            <person name="Norest M."/>
            <person name="Lesage-Meessen L."/>
            <person name="Balint B."/>
            <person name="Merenyi Z."/>
            <person name="de Eugenio L."/>
            <person name="Morin E."/>
            <person name="Martinez A.T."/>
            <person name="Baldrian P."/>
            <person name="Stursova M."/>
            <person name="Martinez M.J."/>
            <person name="Novotny C."/>
            <person name="Magnuson J.K."/>
            <person name="Spatafora J.W."/>
            <person name="Maurice S."/>
            <person name="Pangilinan J."/>
            <person name="Andreopoulos W."/>
            <person name="LaButti K."/>
            <person name="Hundley H."/>
            <person name="Na H."/>
            <person name="Kuo A."/>
            <person name="Barry K."/>
            <person name="Lipzen A."/>
            <person name="Henrissat B."/>
            <person name="Riley R."/>
            <person name="Ahrendt S."/>
            <person name="Nagy L.G."/>
            <person name="Grigoriev I.V."/>
            <person name="Martin F."/>
            <person name="Rosso M.N."/>
        </authorList>
    </citation>
    <scope>NUCLEOTIDE SEQUENCE</scope>
    <source>
        <strain evidence="1">CBS 384.51</strain>
    </source>
</reference>
<dbReference type="EMBL" id="MU274910">
    <property type="protein sequence ID" value="KAI0089545.1"/>
    <property type="molecule type" value="Genomic_DNA"/>
</dbReference>
<sequence length="716" mass="81192">MSSDMPQICVDDRNFNLSPSSQDSTRTHDSPIVQAPHIENEALYAAQTPSSVRESTPITSTPMAGGPEQDARWLEWREWREWKMRKEWDEFCRWEVDRKAKGETTITNHEETGTTRQQAEKVLGDSHAPPADQENEPIGAVRTEYVLSGQPTGWAAIDKVIRDYDEEKVRYCKEDIDTLLVFAGLFSAVLTAFLIDSYQNLRGNASAQDPSALRQLSRQETHYESILHNRASNSTAILDSFQPSSVDIRVNVLWFASLLFSLIAASLGILVKQWLREYMVVQNPSPQARLRLRHLRYPELAKWKVFEIAAALPLLLQLSLALFFVGLCYFTASVHSSIGYTTLPLVICWAFCFVAGAVFPLFFPRCPYRITLLKHAIRWCHRVLSDWDRKSWVQLLYFSWYNSHHSSPFGLGLYTTHVIFWRTLHRILRSAAVGISSADEADIVQRDEKDLDILAAADAIQSNDELLNTAIAEAIKQGENEQPVLEKLETFLRQILANRLVVHESQVQRDDSHHTLIIDLRRSTLSSRAQTAVLDIVHNYLQLYTRNHVANLEKGFERISVFTLAALFALSGRKIQQIPHLAAVLSTQTFGPHIAVACRLISKGHLTGLRVPAANHYPPIIINLLEGVSVLHRSLKAQWKLVPVWHSIMVAGVANPVDDYSDEDHDIGDLTDDGLASLGRRTMRRVASWPPEPRGWSALCVFEFVCDHLRWNFGPR</sequence>
<organism evidence="1 2">
    <name type="scientific">Irpex rosettiformis</name>
    <dbReference type="NCBI Taxonomy" id="378272"/>
    <lineage>
        <taxon>Eukaryota</taxon>
        <taxon>Fungi</taxon>
        <taxon>Dikarya</taxon>
        <taxon>Basidiomycota</taxon>
        <taxon>Agaricomycotina</taxon>
        <taxon>Agaricomycetes</taxon>
        <taxon>Polyporales</taxon>
        <taxon>Irpicaceae</taxon>
        <taxon>Irpex</taxon>
    </lineage>
</organism>
<protein>
    <submittedName>
        <fullName evidence="1">Uncharacterized protein</fullName>
    </submittedName>
</protein>
<evidence type="ECO:0000313" key="2">
    <source>
        <dbReference type="Proteomes" id="UP001055072"/>
    </source>
</evidence>
<dbReference type="Proteomes" id="UP001055072">
    <property type="component" value="Unassembled WGS sequence"/>
</dbReference>